<accession>A0A838WZP7</accession>
<comment type="caution">
    <text evidence="2">The sequence shown here is derived from an EMBL/GenBank/DDBJ whole genome shotgun (WGS) entry which is preliminary data.</text>
</comment>
<dbReference type="GO" id="GO:0006304">
    <property type="term" value="P:DNA modification"/>
    <property type="evidence" value="ECO:0007669"/>
    <property type="project" value="InterPro"/>
</dbReference>
<evidence type="ECO:0000259" key="1">
    <source>
        <dbReference type="Pfam" id="PF08463"/>
    </source>
</evidence>
<name>A0A838WZP7_9CORY</name>
<feature type="non-terminal residue" evidence="2">
    <location>
        <position position="1"/>
    </location>
</feature>
<protein>
    <submittedName>
        <fullName evidence="2">Restriction endonuclease</fullName>
    </submittedName>
</protein>
<dbReference type="GO" id="GO:0003677">
    <property type="term" value="F:DNA binding"/>
    <property type="evidence" value="ECO:0007669"/>
    <property type="project" value="InterPro"/>
</dbReference>
<reference evidence="2 3" key="1">
    <citation type="submission" date="2020-07" db="EMBL/GenBank/DDBJ databases">
        <authorList>
            <person name="Khare M."/>
        </authorList>
    </citation>
    <scope>NUCLEOTIDE SEQUENCE [LARGE SCALE GENOMIC DNA]</scope>
    <source>
        <strain evidence="2 3">P8776</strain>
    </source>
</reference>
<dbReference type="GO" id="GO:0005829">
    <property type="term" value="C:cytosol"/>
    <property type="evidence" value="ECO:0007669"/>
    <property type="project" value="TreeGrafter"/>
</dbReference>
<dbReference type="PANTHER" id="PTHR47396">
    <property type="entry name" value="TYPE I RESTRICTION ENZYME ECOKI R PROTEIN"/>
    <property type="match status" value="1"/>
</dbReference>
<sequence length="441" mass="49668">TGVDVPEVVNLVFFKPVYSATKFWQMMGRGTRLRLNLFGDGIHKDKFRVFDFGGNARFFMEQQPEDPGIGRQVSLSEKLFLSRAALVSQLDQRDDAPVDLRNALAADLHASVSQISPKHIQVRPLDRPVLEHYQQVEAWKTVTEDDVEKLGGHIASLPMKTMDEKESAKRFDLLILQLQLGLLNEDTSWAKNRQRVEKIADELLTVSENLPFVAAASATLEALLDSEWWEGVTVTELEKIRREIRDLVEYVPRHKRQVVVLDVEDEFGDIAEVDLPVEHASVGVNVSRVEEELRASLDEHRDSLAMQKLRTARPLTETDVENLEALVADAGLEGVDEVRESLGGDTIPAFVRRLVGLDEEAMRAEFADLLEGSTLTANQISFIRHVIKVLVNNGGLTLQEAFDESFFPYGRVSDLFQDNQAVVLDLKSRLDRINSMVEISQ</sequence>
<keyword evidence="3" id="KW-1185">Reference proteome</keyword>
<evidence type="ECO:0000313" key="2">
    <source>
        <dbReference type="EMBL" id="MBA4506195.1"/>
    </source>
</evidence>
<dbReference type="PANTHER" id="PTHR47396:SF1">
    <property type="entry name" value="ATP-DEPENDENT HELICASE IRC3-RELATED"/>
    <property type="match status" value="1"/>
</dbReference>
<dbReference type="EMBL" id="JACEOR010000590">
    <property type="protein sequence ID" value="MBA4506195.1"/>
    <property type="molecule type" value="Genomic_DNA"/>
</dbReference>
<dbReference type="AlphaFoldDB" id="A0A838WZP7"/>
<dbReference type="Gene3D" id="3.40.50.300">
    <property type="entry name" value="P-loop containing nucleotide triphosphate hydrolases"/>
    <property type="match status" value="1"/>
</dbReference>
<keyword evidence="2" id="KW-0540">Nuclease</keyword>
<dbReference type="InterPro" id="IPR027417">
    <property type="entry name" value="P-loop_NTPase"/>
</dbReference>
<dbReference type="InterPro" id="IPR013670">
    <property type="entry name" value="EcoEI_R_C_dom"/>
</dbReference>
<dbReference type="Proteomes" id="UP000580709">
    <property type="component" value="Unassembled WGS sequence"/>
</dbReference>
<dbReference type="Pfam" id="PF08463">
    <property type="entry name" value="EcoEI_R_C"/>
    <property type="match status" value="1"/>
</dbReference>
<dbReference type="GO" id="GO:0004519">
    <property type="term" value="F:endonuclease activity"/>
    <property type="evidence" value="ECO:0007669"/>
    <property type="project" value="UniProtKB-KW"/>
</dbReference>
<evidence type="ECO:0000313" key="3">
    <source>
        <dbReference type="Proteomes" id="UP000580709"/>
    </source>
</evidence>
<feature type="domain" description="EcoEI R protein C-terminal" evidence="1">
    <location>
        <begin position="290"/>
        <end position="416"/>
    </location>
</feature>
<gene>
    <name evidence="2" type="ORF">H0H28_12915</name>
</gene>
<dbReference type="RefSeq" id="WP_309485267.1">
    <property type="nucleotide sequence ID" value="NZ_JACEOR010000590.1"/>
</dbReference>
<dbReference type="InterPro" id="IPR050742">
    <property type="entry name" value="Helicase_Restrict-Modif_Enz"/>
</dbReference>
<proteinExistence type="predicted"/>
<keyword evidence="2" id="KW-0255">Endonuclease</keyword>
<organism evidence="2 3">
    <name type="scientific">Corynebacterium sanguinis</name>
    <dbReference type="NCBI Taxonomy" id="2594913"/>
    <lineage>
        <taxon>Bacteria</taxon>
        <taxon>Bacillati</taxon>
        <taxon>Actinomycetota</taxon>
        <taxon>Actinomycetes</taxon>
        <taxon>Mycobacteriales</taxon>
        <taxon>Corynebacteriaceae</taxon>
        <taxon>Corynebacterium</taxon>
    </lineage>
</organism>
<keyword evidence="2" id="KW-0378">Hydrolase</keyword>